<dbReference type="Gene3D" id="2.60.120.200">
    <property type="match status" value="1"/>
</dbReference>
<keyword evidence="5" id="KW-1015">Disulfide bond</keyword>
<gene>
    <name evidence="7" type="ORF">P9H32_15690</name>
</gene>
<dbReference type="InterPro" id="IPR028974">
    <property type="entry name" value="TSP_type-3_rpt"/>
</dbReference>
<dbReference type="PANTHER" id="PTHR43143:SF5">
    <property type="entry name" value="SECRETED PROTEIN"/>
    <property type="match status" value="1"/>
</dbReference>
<dbReference type="EMBL" id="JARVCO010000012">
    <property type="protein sequence ID" value="MDZ8120073.1"/>
    <property type="molecule type" value="Genomic_DNA"/>
</dbReference>
<keyword evidence="4" id="KW-0106">Calcium</keyword>
<dbReference type="InterPro" id="IPR059100">
    <property type="entry name" value="TSP3_bac"/>
</dbReference>
<evidence type="ECO:0000256" key="3">
    <source>
        <dbReference type="ARBA" id="ARBA00022729"/>
    </source>
</evidence>
<sequence length="1174" mass="127663">MLNLVSTSTPPGFGKCTLKPLFAPALAALCFLGSETDAALVARYTFDGNYNDVSGNGHHAAPSSGTGSITTDAVRGSVFSSTDTYLDLEDTLPLPHFAANSSITLTAWAKQTADPGSNYAYILQLGQNGDNPIASLGILPDGRFVSYSETSQPGFNTDQINSHSDGPVEDTDAWAQWHHLAAVYDRTADLVTLYVDGTVAGTNDISLLDDTYAFNWTGGRIGGDYGGAPYFQGLIDDVCIYDEALSASEIAAMVPPRILVDFGLTNETTSSPDAFGHHWNNFSVNGSALPATETLSTVISRNGATAPGVSISITNAFFRASSNSSGNEDIYVSNATGDFYYIDKGNDPSAAMIIAGLDPSGDTVYDFKFFITSNRSEPEVFITDFTAMGTVTNTASLEAVNNTNTVASINSIQPRANGEIEILIEINDASTSYGGLSVLEILGRSPSEAVTPDPQPAGARWAEFGSTPNPPATAGGANPEGLTAYVFETDDSFSGYVGAGESLRRAGFHVQPLPLDEPPFEFTDDPETDVDLILFGSFVSEDPRYQAYMAAYADILDDYVDRAGYLVQLTQADQTEPQPSFLPDTQNATREDGDFTEAVILAPTHQIIQEFPTNAAGKIAYTMPHIGTHSNDVVWEVFNAFAGFEVILSGDTRARYPALMEGAYGQGQLLLAAMAPDKILNADDGSEQSDVDYSRFNQKFFENLYIQTRNVRDREADPITITPQPGDSAIDDGAWTIALLPDTQIYSQNRPGVFSAQTVWLRDNARKYNIRYVLHLGDIVNVNSQPEWAAAREAMGVLDGHLPYAFVPGNHDYGPSGNASSRDTLMNDHFLFGDYSARPHFGGAMENGKLDNTYHLFEAGGYDWIILCLEWGPRDSTIAWADSILDAHPNRKAILVTHAYMNNNDLRYDHTDTENPQNYNPHNYSTPGGVNDGEELWQKLVKEHDFVLTVNGHVLGDGTGFRTDANNAGQNVHQMLANYQFLSPFGGNGYLRLLIINPDGTVEVKSYSPLYNNFLTETDQEFAFDFEWYAPADTNSNGQPDYFDDTLDSDGDGLSNYREFVVLGTDPFGTDSDGDGIPDEDEIAIGTNPSVSDKQINDALLNHGTRFGLYTEQEILDLNLSHLMITPDGSNFVLNLQLEYSDDLTNTPFEPVGEPVEWTLPNNGIKGFLRVRGE</sequence>
<dbReference type="InterPro" id="IPR029052">
    <property type="entry name" value="Metallo-depent_PP-like"/>
</dbReference>
<dbReference type="InterPro" id="IPR051918">
    <property type="entry name" value="STPP_CPPED1"/>
</dbReference>
<evidence type="ECO:0000256" key="4">
    <source>
        <dbReference type="ARBA" id="ARBA00022837"/>
    </source>
</evidence>
<comment type="subcellular location">
    <subcellularLocation>
        <location evidence="1">Secreted</location>
    </subcellularLocation>
</comment>
<dbReference type="SUPFAM" id="SSF103647">
    <property type="entry name" value="TSP type-3 repeat"/>
    <property type="match status" value="1"/>
</dbReference>
<comment type="caution">
    <text evidence="7">The sequence shown here is derived from an EMBL/GenBank/DDBJ whole genome shotgun (WGS) entry which is preliminary data.</text>
</comment>
<dbReference type="SMART" id="SM00560">
    <property type="entry name" value="LamGL"/>
    <property type="match status" value="1"/>
</dbReference>
<keyword evidence="2" id="KW-0964">Secreted</keyword>
<evidence type="ECO:0000256" key="5">
    <source>
        <dbReference type="ARBA" id="ARBA00023157"/>
    </source>
</evidence>
<dbReference type="RefSeq" id="WP_322609849.1">
    <property type="nucleotide sequence ID" value="NZ_JARVCO010000012.1"/>
</dbReference>
<proteinExistence type="predicted"/>
<evidence type="ECO:0000256" key="1">
    <source>
        <dbReference type="ARBA" id="ARBA00004613"/>
    </source>
</evidence>
<dbReference type="PANTHER" id="PTHR43143">
    <property type="entry name" value="METALLOPHOSPHOESTERASE, CALCINEURIN SUPERFAMILY"/>
    <property type="match status" value="1"/>
</dbReference>
<dbReference type="Pfam" id="PF18884">
    <property type="entry name" value="TSP3_bac"/>
    <property type="match status" value="2"/>
</dbReference>
<evidence type="ECO:0000256" key="2">
    <source>
        <dbReference type="ARBA" id="ARBA00022525"/>
    </source>
</evidence>
<dbReference type="InterPro" id="IPR013320">
    <property type="entry name" value="ConA-like_dom_sf"/>
</dbReference>
<dbReference type="SUPFAM" id="SSF49899">
    <property type="entry name" value="Concanavalin A-like lectins/glucanases"/>
    <property type="match status" value="1"/>
</dbReference>
<evidence type="ECO:0000313" key="8">
    <source>
        <dbReference type="Proteomes" id="UP001290861"/>
    </source>
</evidence>
<evidence type="ECO:0000313" key="7">
    <source>
        <dbReference type="EMBL" id="MDZ8120073.1"/>
    </source>
</evidence>
<accession>A0ABU5N0W4</accession>
<feature type="domain" description="LamG-like jellyroll fold" evidence="6">
    <location>
        <begin position="101"/>
        <end position="248"/>
    </location>
</feature>
<dbReference type="SUPFAM" id="SSF56300">
    <property type="entry name" value="Metallo-dependent phosphatases"/>
    <property type="match status" value="1"/>
</dbReference>
<dbReference type="Pfam" id="PF13385">
    <property type="entry name" value="Laminin_G_3"/>
    <property type="match status" value="1"/>
</dbReference>
<dbReference type="Gene3D" id="3.60.21.10">
    <property type="match status" value="1"/>
</dbReference>
<protein>
    <submittedName>
        <fullName evidence="7">Metallophosphoesterase</fullName>
    </submittedName>
</protein>
<dbReference type="InterPro" id="IPR004843">
    <property type="entry name" value="Calcineurin-like_PHP"/>
</dbReference>
<dbReference type="Pfam" id="PF00149">
    <property type="entry name" value="Metallophos"/>
    <property type="match status" value="1"/>
</dbReference>
<dbReference type="InterPro" id="IPR006558">
    <property type="entry name" value="LamG-like"/>
</dbReference>
<organism evidence="7 8">
    <name type="scientific">Pontiella agarivorans</name>
    <dbReference type="NCBI Taxonomy" id="3038953"/>
    <lineage>
        <taxon>Bacteria</taxon>
        <taxon>Pseudomonadati</taxon>
        <taxon>Kiritimatiellota</taxon>
        <taxon>Kiritimatiellia</taxon>
        <taxon>Kiritimatiellales</taxon>
        <taxon>Pontiellaceae</taxon>
        <taxon>Pontiella</taxon>
    </lineage>
</organism>
<name>A0ABU5N0W4_9BACT</name>
<reference evidence="7 8" key="1">
    <citation type="journal article" date="2024" name="Appl. Environ. Microbiol.">
        <title>Pontiella agarivorans sp. nov., a novel marine anaerobic bacterium capable of degrading macroalgal polysaccharides and fixing nitrogen.</title>
        <authorList>
            <person name="Liu N."/>
            <person name="Kivenson V."/>
            <person name="Peng X."/>
            <person name="Cui Z."/>
            <person name="Lankiewicz T.S."/>
            <person name="Gosselin K.M."/>
            <person name="English C.J."/>
            <person name="Blair E.M."/>
            <person name="O'Malley M.A."/>
            <person name="Valentine D.L."/>
        </authorList>
    </citation>
    <scope>NUCLEOTIDE SEQUENCE [LARGE SCALE GENOMIC DNA]</scope>
    <source>
        <strain evidence="7 8">NLcol2</strain>
    </source>
</reference>
<keyword evidence="8" id="KW-1185">Reference proteome</keyword>
<evidence type="ECO:0000259" key="6">
    <source>
        <dbReference type="SMART" id="SM00560"/>
    </source>
</evidence>
<dbReference type="Proteomes" id="UP001290861">
    <property type="component" value="Unassembled WGS sequence"/>
</dbReference>
<keyword evidence="3" id="KW-0732">Signal</keyword>